<feature type="domain" description="Aminoglycoside phosphotransferase" evidence="1">
    <location>
        <begin position="64"/>
        <end position="303"/>
    </location>
</feature>
<dbReference type="InterPro" id="IPR051678">
    <property type="entry name" value="AGP_Transferase"/>
</dbReference>
<dbReference type="Gene3D" id="3.30.200.20">
    <property type="entry name" value="Phosphorylase Kinase, domain 1"/>
    <property type="match status" value="1"/>
</dbReference>
<dbReference type="Gene3D" id="3.90.1200.10">
    <property type="match status" value="1"/>
</dbReference>
<dbReference type="InterPro" id="IPR011009">
    <property type="entry name" value="Kinase-like_dom_sf"/>
</dbReference>
<dbReference type="PANTHER" id="PTHR21310:SF13">
    <property type="entry name" value="AMINOGLYCOSIDE PHOSPHOTRANSFERASE DOMAIN-CONTAINING PROTEIN"/>
    <property type="match status" value="1"/>
</dbReference>
<keyword evidence="2" id="KW-0808">Transferase</keyword>
<dbReference type="SUPFAM" id="SSF56112">
    <property type="entry name" value="Protein kinase-like (PK-like)"/>
    <property type="match status" value="1"/>
</dbReference>
<dbReference type="InterPro" id="IPR002575">
    <property type="entry name" value="Aminoglycoside_PTrfase"/>
</dbReference>
<keyword evidence="3" id="KW-1185">Reference proteome</keyword>
<dbReference type="EMBL" id="JARKIF010000006">
    <property type="protein sequence ID" value="KAJ7637013.1"/>
    <property type="molecule type" value="Genomic_DNA"/>
</dbReference>
<dbReference type="Pfam" id="PF01636">
    <property type="entry name" value="APH"/>
    <property type="match status" value="1"/>
</dbReference>
<keyword evidence="2" id="KW-0418">Kinase</keyword>
<evidence type="ECO:0000259" key="1">
    <source>
        <dbReference type="Pfam" id="PF01636"/>
    </source>
</evidence>
<reference evidence="2" key="1">
    <citation type="submission" date="2023-03" db="EMBL/GenBank/DDBJ databases">
        <title>Massive genome expansion in bonnet fungi (Mycena s.s.) driven by repeated elements and novel gene families across ecological guilds.</title>
        <authorList>
            <consortium name="Lawrence Berkeley National Laboratory"/>
            <person name="Harder C.B."/>
            <person name="Miyauchi S."/>
            <person name="Viragh M."/>
            <person name="Kuo A."/>
            <person name="Thoen E."/>
            <person name="Andreopoulos B."/>
            <person name="Lu D."/>
            <person name="Skrede I."/>
            <person name="Drula E."/>
            <person name="Henrissat B."/>
            <person name="Morin E."/>
            <person name="Kohler A."/>
            <person name="Barry K."/>
            <person name="LaButti K."/>
            <person name="Morin E."/>
            <person name="Salamov A."/>
            <person name="Lipzen A."/>
            <person name="Mereny Z."/>
            <person name="Hegedus B."/>
            <person name="Baldrian P."/>
            <person name="Stursova M."/>
            <person name="Weitz H."/>
            <person name="Taylor A."/>
            <person name="Grigoriev I.V."/>
            <person name="Nagy L.G."/>
            <person name="Martin F."/>
            <person name="Kauserud H."/>
        </authorList>
    </citation>
    <scope>NUCLEOTIDE SEQUENCE</scope>
    <source>
        <strain evidence="2">9284</strain>
    </source>
</reference>
<protein>
    <submittedName>
        <fullName evidence="2">Kinase-like domain-containing protein</fullName>
    </submittedName>
</protein>
<proteinExistence type="predicted"/>
<dbReference type="Proteomes" id="UP001221142">
    <property type="component" value="Unassembled WGS sequence"/>
</dbReference>
<sequence>MAMLHADDLAFAQRDDILSNEAIATVFDSHLGLSPTSIIASANQGQFHKVYFVKLSQADGHRWSGRDVVLRVARKTIVKTKTENEISLLNFLRDVVPVPEVVFFSADPTNALGYEYNCLERIPYPSLAETWKTLSTGQLDHVLDQFVDIFVKLFKSNAPPNHGSLALDGGSGPVIEETMWQLPDIDRYFHAAPYNLTSETFGTLNPTESYSSWPAYICAFLKTYHHIISIHPNVDFLRDILDPLQHVITALDVGTAPWVCRLRDESALRARLHHRDFHFGNILADEEGTIKAVIDWEFAGMGPSFPARSSLIGNCVDYLAYKGEHALDSWEDEFLARLRVRAPEIAETWVHERDRSAVLGIKGQALSNLREYLRGCLEVGVRRVGRVEMAQGAWKKVVVDSLLVLEE</sequence>
<dbReference type="PANTHER" id="PTHR21310">
    <property type="entry name" value="AMINOGLYCOSIDE PHOSPHOTRANSFERASE-RELATED-RELATED"/>
    <property type="match status" value="1"/>
</dbReference>
<evidence type="ECO:0000313" key="3">
    <source>
        <dbReference type="Proteomes" id="UP001221142"/>
    </source>
</evidence>
<evidence type="ECO:0000313" key="2">
    <source>
        <dbReference type="EMBL" id="KAJ7637013.1"/>
    </source>
</evidence>
<gene>
    <name evidence="2" type="ORF">FB45DRAFT_907999</name>
</gene>
<name>A0AAD7C2B3_9AGAR</name>
<organism evidence="2 3">
    <name type="scientific">Roridomyces roridus</name>
    <dbReference type="NCBI Taxonomy" id="1738132"/>
    <lineage>
        <taxon>Eukaryota</taxon>
        <taxon>Fungi</taxon>
        <taxon>Dikarya</taxon>
        <taxon>Basidiomycota</taxon>
        <taxon>Agaricomycotina</taxon>
        <taxon>Agaricomycetes</taxon>
        <taxon>Agaricomycetidae</taxon>
        <taxon>Agaricales</taxon>
        <taxon>Marasmiineae</taxon>
        <taxon>Mycenaceae</taxon>
        <taxon>Roridomyces</taxon>
    </lineage>
</organism>
<accession>A0AAD7C2B3</accession>
<dbReference type="AlphaFoldDB" id="A0AAD7C2B3"/>
<dbReference type="GO" id="GO:0016301">
    <property type="term" value="F:kinase activity"/>
    <property type="evidence" value="ECO:0007669"/>
    <property type="project" value="UniProtKB-KW"/>
</dbReference>
<comment type="caution">
    <text evidence="2">The sequence shown here is derived from an EMBL/GenBank/DDBJ whole genome shotgun (WGS) entry which is preliminary data.</text>
</comment>